<dbReference type="AlphaFoldDB" id="A0A1J4P0X2"/>
<feature type="transmembrane region" description="Helical" evidence="5">
    <location>
        <begin position="366"/>
        <end position="384"/>
    </location>
</feature>
<dbReference type="InterPro" id="IPR011701">
    <property type="entry name" value="MFS"/>
</dbReference>
<keyword evidence="8" id="KW-1185">Reference proteome</keyword>
<evidence type="ECO:0000256" key="3">
    <source>
        <dbReference type="ARBA" id="ARBA00022989"/>
    </source>
</evidence>
<feature type="transmembrane region" description="Helical" evidence="5">
    <location>
        <begin position="77"/>
        <end position="96"/>
    </location>
</feature>
<feature type="transmembrane region" description="Helical" evidence="5">
    <location>
        <begin position="267"/>
        <end position="291"/>
    </location>
</feature>
<evidence type="ECO:0000256" key="5">
    <source>
        <dbReference type="SAM" id="Phobius"/>
    </source>
</evidence>
<feature type="transmembrane region" description="Helical" evidence="5">
    <location>
        <begin position="47"/>
        <end position="65"/>
    </location>
</feature>
<evidence type="ECO:0000313" key="7">
    <source>
        <dbReference type="EMBL" id="OIJ67078.1"/>
    </source>
</evidence>
<dbReference type="InterPro" id="IPR036259">
    <property type="entry name" value="MFS_trans_sf"/>
</dbReference>
<keyword evidence="4 5" id="KW-0472">Membrane</keyword>
<feature type="transmembrane region" description="Helical" evidence="5">
    <location>
        <begin position="138"/>
        <end position="155"/>
    </location>
</feature>
<feature type="transmembrane region" description="Helical" evidence="5">
    <location>
        <begin position="226"/>
        <end position="247"/>
    </location>
</feature>
<keyword evidence="3 5" id="KW-1133">Transmembrane helix</keyword>
<name>A0A1J4P0X2_9ACTN</name>
<feature type="transmembrane region" description="Helical" evidence="5">
    <location>
        <begin position="334"/>
        <end position="360"/>
    </location>
</feature>
<dbReference type="Gene3D" id="1.20.1720.10">
    <property type="entry name" value="Multidrug resistance protein D"/>
    <property type="match status" value="1"/>
</dbReference>
<keyword evidence="2 5" id="KW-0812">Transmembrane</keyword>
<dbReference type="OrthoDB" id="4056095at2"/>
<reference evidence="7" key="1">
    <citation type="submission" date="2016-10" db="EMBL/GenBank/DDBJ databases">
        <title>Genome sequence of Streptomyces mangrovisoli MUSC 149.</title>
        <authorList>
            <person name="Lee L.-H."/>
            <person name="Ser H.-L."/>
        </authorList>
    </citation>
    <scope>NUCLEOTIDE SEQUENCE [LARGE SCALE GENOMIC DNA]</scope>
    <source>
        <strain evidence="7">MUSC 149</strain>
    </source>
</reference>
<dbReference type="InterPro" id="IPR020846">
    <property type="entry name" value="MFS_dom"/>
</dbReference>
<dbReference type="GO" id="GO:0022857">
    <property type="term" value="F:transmembrane transporter activity"/>
    <property type="evidence" value="ECO:0007669"/>
    <property type="project" value="InterPro"/>
</dbReference>
<feature type="domain" description="Major facilitator superfamily (MFS) profile" evidence="6">
    <location>
        <begin position="9"/>
        <end position="464"/>
    </location>
</feature>
<dbReference type="PANTHER" id="PTHR23501:SF197">
    <property type="entry name" value="COMD"/>
    <property type="match status" value="1"/>
</dbReference>
<feature type="transmembrane region" description="Helical" evidence="5">
    <location>
        <begin position="436"/>
        <end position="457"/>
    </location>
</feature>
<evidence type="ECO:0000256" key="1">
    <source>
        <dbReference type="ARBA" id="ARBA00004651"/>
    </source>
</evidence>
<protein>
    <submittedName>
        <fullName evidence="7">MFS transporter</fullName>
    </submittedName>
</protein>
<proteinExistence type="predicted"/>
<dbReference type="PROSITE" id="PS50850">
    <property type="entry name" value="MFS"/>
    <property type="match status" value="1"/>
</dbReference>
<comment type="subcellular location">
    <subcellularLocation>
        <location evidence="1">Cell membrane</location>
        <topology evidence="1">Multi-pass membrane protein</topology>
    </subcellularLocation>
</comment>
<comment type="caution">
    <text evidence="7">The sequence shown here is derived from an EMBL/GenBank/DDBJ whole genome shotgun (WGS) entry which is preliminary data.</text>
</comment>
<feature type="transmembrane region" description="Helical" evidence="5">
    <location>
        <begin position="102"/>
        <end position="126"/>
    </location>
</feature>
<dbReference type="STRING" id="1428628.WN71_015315"/>
<feature type="transmembrane region" description="Helical" evidence="5">
    <location>
        <begin position="405"/>
        <end position="424"/>
    </location>
</feature>
<feature type="transmembrane region" description="Helical" evidence="5">
    <location>
        <begin position="200"/>
        <end position="220"/>
    </location>
</feature>
<evidence type="ECO:0000313" key="8">
    <source>
        <dbReference type="Proteomes" id="UP000034196"/>
    </source>
</evidence>
<dbReference type="Proteomes" id="UP000034196">
    <property type="component" value="Unassembled WGS sequence"/>
</dbReference>
<accession>A0A1J4P0X2</accession>
<dbReference type="PANTHER" id="PTHR23501">
    <property type="entry name" value="MAJOR FACILITATOR SUPERFAMILY"/>
    <property type="match status" value="1"/>
</dbReference>
<organism evidence="7 8">
    <name type="scientific">Streptomyces mangrovisoli</name>
    <dbReference type="NCBI Taxonomy" id="1428628"/>
    <lineage>
        <taxon>Bacteria</taxon>
        <taxon>Bacillati</taxon>
        <taxon>Actinomycetota</taxon>
        <taxon>Actinomycetes</taxon>
        <taxon>Kitasatosporales</taxon>
        <taxon>Streptomycetaceae</taxon>
        <taxon>Streptomyces</taxon>
    </lineage>
</organism>
<evidence type="ECO:0000256" key="2">
    <source>
        <dbReference type="ARBA" id="ARBA00022692"/>
    </source>
</evidence>
<feature type="transmembrane region" description="Helical" evidence="5">
    <location>
        <begin position="303"/>
        <end position="322"/>
    </location>
</feature>
<gene>
    <name evidence="7" type="ORF">WN71_015315</name>
</gene>
<feature type="transmembrane region" description="Helical" evidence="5">
    <location>
        <begin position="167"/>
        <end position="188"/>
    </location>
</feature>
<dbReference type="Gene3D" id="1.20.1250.20">
    <property type="entry name" value="MFS general substrate transporter like domains"/>
    <property type="match status" value="1"/>
</dbReference>
<dbReference type="RefSeq" id="WP_046581869.1">
    <property type="nucleotide sequence ID" value="NZ_LAVA02000033.1"/>
</dbReference>
<evidence type="ECO:0000256" key="4">
    <source>
        <dbReference type="ARBA" id="ARBA00023136"/>
    </source>
</evidence>
<dbReference type="Pfam" id="PF07690">
    <property type="entry name" value="MFS_1"/>
    <property type="match status" value="2"/>
</dbReference>
<sequence length="480" mass="49671">MTETQRKVGFLICLVTIVLALLDLQIVSAATVPIVRDLDPAHGIDRIPWLVSAYALASAAMLPLYGKLCDVLGPQRVFTAAIAVFLAGSALCGAAPSLDWLIAARAVQGLGGGGLMSVTMVVIAHLKGPDDTDTGKGGNAGGLVAGGAMAIGPWIGGLLADHADWRWIFYVNLPVGLAVLAASALFLRLPVRPVRRPVDYPGAALAAAFSSALLLVTEWGGKRYAWTSPTLLALALAAAAALALFLWRQRRAPEPVLPLSLFRIRELRLGFAVQGLLGASMMCAIYYVLVYLQVARGIASSSAGLYLVPLAIGLSLTGLLTGPLTARGWSARTFTVTGTLVAAVAFALLAATTGAATSLWLIRGELLLVGAGFGLQIGQLIVLVQRSAPRPQLGVATTSVRFFQTLGNALGTAVFGTVLTRLAGSDLADGGPHFVSALRVVFWCGAGVMAAAALLALRLPRTAPADDTAPPPRAPEPVAV</sequence>
<dbReference type="EMBL" id="LAVA02000033">
    <property type="protein sequence ID" value="OIJ67078.1"/>
    <property type="molecule type" value="Genomic_DNA"/>
</dbReference>
<evidence type="ECO:0000259" key="6">
    <source>
        <dbReference type="PROSITE" id="PS50850"/>
    </source>
</evidence>
<dbReference type="GO" id="GO:0005886">
    <property type="term" value="C:plasma membrane"/>
    <property type="evidence" value="ECO:0007669"/>
    <property type="project" value="UniProtKB-SubCell"/>
</dbReference>
<dbReference type="SUPFAM" id="SSF103473">
    <property type="entry name" value="MFS general substrate transporter"/>
    <property type="match status" value="1"/>
</dbReference>